<evidence type="ECO:0000256" key="1">
    <source>
        <dbReference type="SAM" id="Coils"/>
    </source>
</evidence>
<dbReference type="RefSeq" id="WP_150590645.1">
    <property type="nucleotide sequence ID" value="NZ_CABPSH010000010.1"/>
</dbReference>
<proteinExistence type="predicted"/>
<accession>A0A5E4WZ97</accession>
<dbReference type="Proteomes" id="UP000400981">
    <property type="component" value="Unassembled WGS sequence"/>
</dbReference>
<sequence>MERTKREMDLMSQVADLRQKLRRAEIALADERVRACGVKVGDIVTHKGEPYRVCSVKPMGFAVWVKGNPRKKNGEFGNSVRALYGDWMLLLAASQAANKGGEA</sequence>
<evidence type="ECO:0000313" key="3">
    <source>
        <dbReference type="Proteomes" id="UP000400981"/>
    </source>
</evidence>
<dbReference type="AlphaFoldDB" id="A0A5E4WZ97"/>
<reference evidence="2 3" key="1">
    <citation type="submission" date="2019-08" db="EMBL/GenBank/DDBJ databases">
        <authorList>
            <person name="Peeters C."/>
        </authorList>
    </citation>
    <scope>NUCLEOTIDE SEQUENCE [LARGE SCALE GENOMIC DNA]</scope>
    <source>
        <strain evidence="2 3">LMG 31012</strain>
    </source>
</reference>
<name>A0A5E4WZ97_9BURK</name>
<keyword evidence="3" id="KW-1185">Reference proteome</keyword>
<keyword evidence="1" id="KW-0175">Coiled coil</keyword>
<feature type="coiled-coil region" evidence="1">
    <location>
        <begin position="7"/>
        <end position="34"/>
    </location>
</feature>
<gene>
    <name evidence="2" type="ORF">PEP31012_03564</name>
</gene>
<dbReference type="EMBL" id="CABPSH010000010">
    <property type="protein sequence ID" value="VVE28915.1"/>
    <property type="molecule type" value="Genomic_DNA"/>
</dbReference>
<organism evidence="2 3">
    <name type="scientific">Pandoraea eparura</name>
    <dbReference type="NCBI Taxonomy" id="2508291"/>
    <lineage>
        <taxon>Bacteria</taxon>
        <taxon>Pseudomonadati</taxon>
        <taxon>Pseudomonadota</taxon>
        <taxon>Betaproteobacteria</taxon>
        <taxon>Burkholderiales</taxon>
        <taxon>Burkholderiaceae</taxon>
        <taxon>Pandoraea</taxon>
    </lineage>
</organism>
<evidence type="ECO:0000313" key="2">
    <source>
        <dbReference type="EMBL" id="VVE28915.1"/>
    </source>
</evidence>
<protein>
    <submittedName>
        <fullName evidence="2">Uncharacterized protein</fullName>
    </submittedName>
</protein>